<dbReference type="InterPro" id="IPR027417">
    <property type="entry name" value="P-loop_NTPase"/>
</dbReference>
<proteinExistence type="predicted"/>
<name>A0A0F9RLL3_9ZZZZ</name>
<accession>A0A0F9RLL3</accession>
<evidence type="ECO:0000313" key="1">
    <source>
        <dbReference type="EMBL" id="KKN25861.1"/>
    </source>
</evidence>
<dbReference type="Gene3D" id="3.40.50.300">
    <property type="entry name" value="P-loop containing nucleotide triphosphate hydrolases"/>
    <property type="match status" value="1"/>
</dbReference>
<evidence type="ECO:0008006" key="2">
    <source>
        <dbReference type="Google" id="ProtNLM"/>
    </source>
</evidence>
<gene>
    <name evidence="1" type="ORF">LCGC14_0880480</name>
</gene>
<reference evidence="1" key="1">
    <citation type="journal article" date="2015" name="Nature">
        <title>Complex archaea that bridge the gap between prokaryotes and eukaryotes.</title>
        <authorList>
            <person name="Spang A."/>
            <person name="Saw J.H."/>
            <person name="Jorgensen S.L."/>
            <person name="Zaremba-Niedzwiedzka K."/>
            <person name="Martijn J."/>
            <person name="Lind A.E."/>
            <person name="van Eijk R."/>
            <person name="Schleper C."/>
            <person name="Guy L."/>
            <person name="Ettema T.J."/>
        </authorList>
    </citation>
    <scope>NUCLEOTIDE SEQUENCE</scope>
</reference>
<sequence>MACKKSLLYFASKFCYIIDRDKKKRVKWQDWGYLLDTLEVFLSHKEIVIPKARQLGITWLVCIYIDWLVLFHDAAKVLIMSKGEPEAFAMIAKCRFIYDNLPDFLKPNEKHPDNQGIIDFYDSNSEIRALASTKGAGRSTDASLVVRDELADHPYGETNFAAIGPTIDAGSAQMIDLGTLSFEDVNNHLTKRVIDARDGVSNAHLHDLANWRLRPTRDDYLSLDEWFEKQIIPKYPAYQREKEYPESLAQALAPPKTICRFDLDALNDLEKRCTSPIREERNGLVKIYQEPIVTGKYSMVMDSSEGSALSDPCAGGVFDRWKTRVVSIHGKITLEEQALILFDLYERYNEPYTAVERNSCGLTLITKLKDLGIAKWFYHDRAKTKEGFWTGTNRSDMIADLADAIFTRDINEPEIDVINEFRSFIRTDKYPAGEARGGAHDDFTMMWAIELQIRKSMPTSGKVGIKSFQYSESW</sequence>
<dbReference type="AlphaFoldDB" id="A0A0F9RLL3"/>
<dbReference type="EMBL" id="LAZR01002765">
    <property type="protein sequence ID" value="KKN25861.1"/>
    <property type="molecule type" value="Genomic_DNA"/>
</dbReference>
<protein>
    <recommendedName>
        <fullName evidence="2">Terminase large subunit gp17-like C-terminal domain-containing protein</fullName>
    </recommendedName>
</protein>
<organism evidence="1">
    <name type="scientific">marine sediment metagenome</name>
    <dbReference type="NCBI Taxonomy" id="412755"/>
    <lineage>
        <taxon>unclassified sequences</taxon>
        <taxon>metagenomes</taxon>
        <taxon>ecological metagenomes</taxon>
    </lineage>
</organism>
<comment type="caution">
    <text evidence="1">The sequence shown here is derived from an EMBL/GenBank/DDBJ whole genome shotgun (WGS) entry which is preliminary data.</text>
</comment>
<dbReference type="Gene3D" id="3.30.420.240">
    <property type="match status" value="1"/>
</dbReference>